<evidence type="ECO:0000313" key="3">
    <source>
        <dbReference type="EMBL" id="QQB13170.1"/>
    </source>
</evidence>
<sequence>MGRTNAWTSQVDWQTGRWQPRSPSPGHSPWRPPLPRGILPKRPLTFFEVLDTGFRLLRFIPSLAIGAPLIVVTLGTLALTAAGTALTLTFLPFLADVMADDEAMSGFALLAQLGSFVLGLLSLGFVHFLAGLLAPGAENSFGARRTTLTAAWRALTGRRLRLVGAALLITGIDTVLLALLAGPAVAAGLLGAPIIGGVIGLLLLGVWVLAVVWLNLRLAFTGAAIAAEDAGIGGALARSWRLTGSGFWRTLGQLGLGYLLANQLIQLVISPFVFVVTIVLTAVLSTSGGDLAVMAAIAITAGAVVLALTAVSSAVLYGYFSCLVCVSYFDARMRSEGFDLVVIRTEEAAAS</sequence>
<evidence type="ECO:0008006" key="5">
    <source>
        <dbReference type="Google" id="ProtNLM"/>
    </source>
</evidence>
<feature type="transmembrane region" description="Helical" evidence="2">
    <location>
        <begin position="107"/>
        <end position="134"/>
    </location>
</feature>
<evidence type="ECO:0000313" key="4">
    <source>
        <dbReference type="Proteomes" id="UP000595374"/>
    </source>
</evidence>
<dbReference type="RefSeq" id="WP_198498394.1">
    <property type="nucleotide sequence ID" value="NZ_CP065989.1"/>
</dbReference>
<feature type="transmembrane region" description="Helical" evidence="2">
    <location>
        <begin position="296"/>
        <end position="329"/>
    </location>
</feature>
<evidence type="ECO:0000256" key="2">
    <source>
        <dbReference type="SAM" id="Phobius"/>
    </source>
</evidence>
<feature type="transmembrane region" description="Helical" evidence="2">
    <location>
        <begin position="264"/>
        <end position="284"/>
    </location>
</feature>
<feature type="transmembrane region" description="Helical" evidence="2">
    <location>
        <begin position="194"/>
        <end position="216"/>
    </location>
</feature>
<feature type="region of interest" description="Disordered" evidence="1">
    <location>
        <begin position="1"/>
        <end position="35"/>
    </location>
</feature>
<name>A0A7T3ZWX0_9MICO</name>
<feature type="transmembrane region" description="Helical" evidence="2">
    <location>
        <begin position="162"/>
        <end position="182"/>
    </location>
</feature>
<gene>
    <name evidence="3" type="ORF">I6H47_09910</name>
</gene>
<keyword evidence="2" id="KW-1133">Transmembrane helix</keyword>
<keyword evidence="2" id="KW-0472">Membrane</keyword>
<organism evidence="3 4">
    <name type="scientific">Brevibacterium casei</name>
    <dbReference type="NCBI Taxonomy" id="33889"/>
    <lineage>
        <taxon>Bacteria</taxon>
        <taxon>Bacillati</taxon>
        <taxon>Actinomycetota</taxon>
        <taxon>Actinomycetes</taxon>
        <taxon>Micrococcales</taxon>
        <taxon>Brevibacteriaceae</taxon>
        <taxon>Brevibacterium</taxon>
    </lineage>
</organism>
<feature type="transmembrane region" description="Helical" evidence="2">
    <location>
        <begin position="63"/>
        <end position="95"/>
    </location>
</feature>
<protein>
    <recommendedName>
        <fullName evidence="5">Glycerophosphoryl diester phosphodiesterase membrane domain-containing protein</fullName>
    </recommendedName>
</protein>
<feature type="compositionally biased region" description="Polar residues" evidence="1">
    <location>
        <begin position="1"/>
        <end position="17"/>
    </location>
</feature>
<evidence type="ECO:0000256" key="1">
    <source>
        <dbReference type="SAM" id="MobiDB-lite"/>
    </source>
</evidence>
<keyword evidence="2" id="KW-0812">Transmembrane</keyword>
<dbReference type="EMBL" id="CP065989">
    <property type="protein sequence ID" value="QQB13170.1"/>
    <property type="molecule type" value="Genomic_DNA"/>
</dbReference>
<proteinExistence type="predicted"/>
<dbReference type="AlphaFoldDB" id="A0A7T3ZWX0"/>
<dbReference type="Proteomes" id="UP000595374">
    <property type="component" value="Chromosome"/>
</dbReference>
<accession>A0A7T3ZWX0</accession>
<reference evidence="3 4" key="1">
    <citation type="submission" date="2020-12" db="EMBL/GenBank/DDBJ databases">
        <title>FDA dAtabase for Regulatory Grade micrObial Sequences (FDA-ARGOS): Supporting development and validation of Infectious Disease Dx tests.</title>
        <authorList>
            <person name="Sproer C."/>
            <person name="Gronow S."/>
            <person name="Severitt S."/>
            <person name="Schroder I."/>
            <person name="Tallon L."/>
            <person name="Sadzewicz L."/>
            <person name="Zhao X."/>
            <person name="Boylan J."/>
            <person name="Ott S."/>
            <person name="Bowen H."/>
            <person name="Vavikolanu K."/>
            <person name="Mehta A."/>
            <person name="Aluvathingal J."/>
            <person name="Nadendla S."/>
            <person name="Lowell S."/>
            <person name="Myers T."/>
            <person name="Yan Y."/>
            <person name="Sichtig H."/>
        </authorList>
    </citation>
    <scope>NUCLEOTIDE SEQUENCE [LARGE SCALE GENOMIC DNA]</scope>
    <source>
        <strain evidence="3 4">FDAARGOS_990</strain>
    </source>
</reference>